<evidence type="ECO:0000313" key="3">
    <source>
        <dbReference type="EMBL" id="OAK52889.1"/>
    </source>
</evidence>
<dbReference type="Gene3D" id="3.40.50.1820">
    <property type="entry name" value="alpha/beta hydrolase"/>
    <property type="match status" value="1"/>
</dbReference>
<evidence type="ECO:0000313" key="4">
    <source>
        <dbReference type="Proteomes" id="UP000077519"/>
    </source>
</evidence>
<sequence>MTQMTVLAVGGTGESHPADRRTAVTGILRCVTDNLDSRFTSRWVGYPASYGPVAVGGLSYGQSTQAGVRRLIAAIEATDGPVALIGYSQGCSVVRAVLGRMASGEIETGSVVAAGLISDPQQPAGVVAECDGSGVAGAGPGLPEGVSVTWVGHPKDMICNASADSYIRDIADLTHYMSFRTLKTWLRALCILLRSNGFQNAGRTRVSPRQWMRDVRRIRTATDELRGYLPCTLTWHGITVSNPSGNRHIAYATEPFDSSGLTGCQILAQWLQVQATFCQYELAA</sequence>
<protein>
    <submittedName>
        <fullName evidence="3">PE-PPE domain-containing protein</fullName>
    </submittedName>
</protein>
<keyword evidence="4" id="KW-1185">Reference proteome</keyword>
<dbReference type="AlphaFoldDB" id="A0A177YCH7"/>
<dbReference type="RefSeq" id="WP_068429021.1">
    <property type="nucleotide sequence ID" value="NZ_LVHI01000023.1"/>
</dbReference>
<dbReference type="GO" id="GO:0016787">
    <property type="term" value="F:hydrolase activity"/>
    <property type="evidence" value="ECO:0007669"/>
    <property type="project" value="UniProtKB-KW"/>
</dbReference>
<dbReference type="Pfam" id="PF08237">
    <property type="entry name" value="PE-PPE"/>
    <property type="match status" value="1"/>
</dbReference>
<dbReference type="EMBL" id="LVHI01000023">
    <property type="protein sequence ID" value="OAK52889.1"/>
    <property type="molecule type" value="Genomic_DNA"/>
</dbReference>
<dbReference type="InterPro" id="IPR013228">
    <property type="entry name" value="PE-PPE_C"/>
</dbReference>
<feature type="domain" description="PE-PPE" evidence="2">
    <location>
        <begin position="42"/>
        <end position="129"/>
    </location>
</feature>
<reference evidence="3 4" key="1">
    <citation type="submission" date="2016-03" db="EMBL/GenBank/DDBJ databases">
        <title>Genome sequence of Rhodococcus kyotonensis KB10.</title>
        <authorList>
            <person name="Jeong H."/>
            <person name="Hong C.E."/>
            <person name="Jo S.H."/>
            <person name="Park J.M."/>
        </authorList>
    </citation>
    <scope>NUCLEOTIDE SEQUENCE [LARGE SCALE GENOMIC DNA]</scope>
    <source>
        <strain evidence="3 4">KB10</strain>
    </source>
</reference>
<name>A0A177YCH7_9NOCA</name>
<comment type="caution">
    <text evidence="3">The sequence shown here is derived from an EMBL/GenBank/DDBJ whole genome shotgun (WGS) entry which is preliminary data.</text>
</comment>
<keyword evidence="1" id="KW-0378">Hydrolase</keyword>
<dbReference type="SUPFAM" id="SSF53474">
    <property type="entry name" value="alpha/beta-Hydrolases"/>
    <property type="match status" value="1"/>
</dbReference>
<gene>
    <name evidence="3" type="ORF">A3K89_06585</name>
</gene>
<evidence type="ECO:0000259" key="2">
    <source>
        <dbReference type="Pfam" id="PF08237"/>
    </source>
</evidence>
<accession>A0A177YCH7</accession>
<dbReference type="InterPro" id="IPR000675">
    <property type="entry name" value="Cutinase/axe"/>
</dbReference>
<dbReference type="SMART" id="SM01110">
    <property type="entry name" value="Cutinase"/>
    <property type="match status" value="1"/>
</dbReference>
<dbReference type="InterPro" id="IPR029058">
    <property type="entry name" value="AB_hydrolase_fold"/>
</dbReference>
<proteinExistence type="predicted"/>
<dbReference type="Proteomes" id="UP000077519">
    <property type="component" value="Unassembled WGS sequence"/>
</dbReference>
<evidence type="ECO:0000256" key="1">
    <source>
        <dbReference type="ARBA" id="ARBA00022801"/>
    </source>
</evidence>
<organism evidence="3 4">
    <name type="scientific">Rhodococcoides kyotonense</name>
    <dbReference type="NCBI Taxonomy" id="398843"/>
    <lineage>
        <taxon>Bacteria</taxon>
        <taxon>Bacillati</taxon>
        <taxon>Actinomycetota</taxon>
        <taxon>Actinomycetes</taxon>
        <taxon>Mycobacteriales</taxon>
        <taxon>Nocardiaceae</taxon>
        <taxon>Rhodococcoides</taxon>
    </lineage>
</organism>